<evidence type="ECO:0000256" key="1">
    <source>
        <dbReference type="ARBA" id="ARBA00009277"/>
    </source>
</evidence>
<dbReference type="Gene3D" id="1.10.10.60">
    <property type="entry name" value="Homeodomain-like"/>
    <property type="match status" value="1"/>
</dbReference>
<dbReference type="Gene3D" id="3.30.420.10">
    <property type="entry name" value="Ribonuclease H-like superfamily/Ribonuclease H"/>
    <property type="match status" value="1"/>
</dbReference>
<dbReference type="InterPro" id="IPR036397">
    <property type="entry name" value="RNaseH_sf"/>
</dbReference>
<protein>
    <submittedName>
        <fullName evidence="3">Transposase</fullName>
    </submittedName>
</protein>
<comment type="similarity">
    <text evidence="1">Belongs to the transposase IS21/IS408/IS1162 family.</text>
</comment>
<dbReference type="GO" id="GO:0003676">
    <property type="term" value="F:nucleic acid binding"/>
    <property type="evidence" value="ECO:0007669"/>
    <property type="project" value="InterPro"/>
</dbReference>
<evidence type="ECO:0000313" key="3">
    <source>
        <dbReference type="EMBL" id="RBP35168.1"/>
    </source>
</evidence>
<sequence>MDTQMNQNQRIMAVHAKPVEAVMLSKERWEEVRRMGDQGLSNSQIARQLEIDRKTVRKLLKEPWRAYARAERADTLLASHAQFLRERAAHVDYSARILYQELCRDREFGGSYETVKRFVVPLRAQARTAAELCQRRFETEPGQQSQVDWGQTGIYLRHRPVVLHIFVLTLGYSRRGYYRACANEQLGLFLESHEAAFEYFGGLTRELLYDRPRTVCRPVPGQGWRWNDTFREFARHWGFEPRVCAPYRAQTKGKVESGVKYVKRNFLPGRIFTDMVDVQEQMDEWMATVADVRVHGTTHQRPIDRFAAEAQVLMPSLGQGPFSERRSVSRIVAEDYLVSYRSNRYSVPFGLIGKEVQIIPVGGVLRVHYGHDIVAEHPLLAGRHQMRILPEHGPGAIRRNRRQRFSLSGAQSPNLWWGPAEVEVRDLNVYEEVAR</sequence>
<feature type="domain" description="Integrase catalytic" evidence="2">
    <location>
        <begin position="137"/>
        <end position="310"/>
    </location>
</feature>
<dbReference type="NCBIfam" id="NF033546">
    <property type="entry name" value="transpos_IS21"/>
    <property type="match status" value="1"/>
</dbReference>
<reference evidence="3 4" key="1">
    <citation type="submission" date="2018-06" db="EMBL/GenBank/DDBJ databases">
        <title>Genomic Encyclopedia of Type Strains, Phase IV (KMG-IV): sequencing the most valuable type-strain genomes for metagenomic binning, comparative biology and taxonomic classification.</title>
        <authorList>
            <person name="Goeker M."/>
        </authorList>
    </citation>
    <scope>NUCLEOTIDE SEQUENCE [LARGE SCALE GENOMIC DNA]</scope>
    <source>
        <strain evidence="3 4">DSM 25520</strain>
    </source>
</reference>
<dbReference type="EMBL" id="QNRQ01000019">
    <property type="protein sequence ID" value="RBP35168.1"/>
    <property type="molecule type" value="Genomic_DNA"/>
</dbReference>
<dbReference type="SUPFAM" id="SSF53098">
    <property type="entry name" value="Ribonuclease H-like"/>
    <property type="match status" value="1"/>
</dbReference>
<dbReference type="PANTHER" id="PTHR35004:SF6">
    <property type="entry name" value="TRANSPOSASE"/>
    <property type="match status" value="1"/>
</dbReference>
<keyword evidence="4" id="KW-1185">Reference proteome</keyword>
<proteinExistence type="inferred from homology"/>
<accession>A0A366H012</accession>
<dbReference type="AlphaFoldDB" id="A0A366H012"/>
<name>A0A366H012_9BURK</name>
<dbReference type="InterPro" id="IPR012337">
    <property type="entry name" value="RNaseH-like_sf"/>
</dbReference>
<evidence type="ECO:0000259" key="2">
    <source>
        <dbReference type="PROSITE" id="PS50994"/>
    </source>
</evidence>
<organism evidence="3 4">
    <name type="scientific">Eoetvoesiella caeni</name>
    <dbReference type="NCBI Taxonomy" id="645616"/>
    <lineage>
        <taxon>Bacteria</taxon>
        <taxon>Pseudomonadati</taxon>
        <taxon>Pseudomonadota</taxon>
        <taxon>Betaproteobacteria</taxon>
        <taxon>Burkholderiales</taxon>
        <taxon>Alcaligenaceae</taxon>
        <taxon>Eoetvoesiella</taxon>
    </lineage>
</organism>
<dbReference type="OrthoDB" id="3542865at2"/>
<evidence type="ECO:0000313" key="4">
    <source>
        <dbReference type="Proteomes" id="UP000253628"/>
    </source>
</evidence>
<gene>
    <name evidence="3" type="ORF">DFR37_11930</name>
</gene>
<dbReference type="PROSITE" id="PS50994">
    <property type="entry name" value="INTEGRASE"/>
    <property type="match status" value="1"/>
</dbReference>
<dbReference type="GO" id="GO:0015074">
    <property type="term" value="P:DNA integration"/>
    <property type="evidence" value="ECO:0007669"/>
    <property type="project" value="InterPro"/>
</dbReference>
<dbReference type="Pfam" id="PF22483">
    <property type="entry name" value="Mu-transpos_C_2"/>
    <property type="match status" value="1"/>
</dbReference>
<dbReference type="Pfam" id="PF00665">
    <property type="entry name" value="rve"/>
    <property type="match status" value="1"/>
</dbReference>
<dbReference type="InterPro" id="IPR054353">
    <property type="entry name" value="IstA-like_C"/>
</dbReference>
<comment type="caution">
    <text evidence="3">The sequence shown here is derived from an EMBL/GenBank/DDBJ whole genome shotgun (WGS) entry which is preliminary data.</text>
</comment>
<dbReference type="InterPro" id="IPR001584">
    <property type="entry name" value="Integrase_cat-core"/>
</dbReference>
<dbReference type="Proteomes" id="UP000253628">
    <property type="component" value="Unassembled WGS sequence"/>
</dbReference>
<dbReference type="PANTHER" id="PTHR35004">
    <property type="entry name" value="TRANSPOSASE RV3428C-RELATED"/>
    <property type="match status" value="1"/>
</dbReference>